<feature type="disulfide bond" evidence="8">
    <location>
        <begin position="166"/>
        <end position="194"/>
    </location>
</feature>
<evidence type="ECO:0000256" key="2">
    <source>
        <dbReference type="ARBA" id="ARBA00022692"/>
    </source>
</evidence>
<dbReference type="SMART" id="SM00006">
    <property type="entry name" value="A4_EXTRA"/>
    <property type="match status" value="1"/>
</dbReference>
<dbReference type="InterPro" id="IPR019543">
    <property type="entry name" value="APP_amyloid_C"/>
</dbReference>
<keyword evidence="7" id="KW-0325">Glycoprotein</keyword>
<dbReference type="Gene3D" id="2.30.29.30">
    <property type="entry name" value="Pleckstrin-homology domain (PH domain)/Phosphotyrosine-binding domain (PTB)"/>
    <property type="match status" value="1"/>
</dbReference>
<dbReference type="InterPro" id="IPR011993">
    <property type="entry name" value="PH-like_dom_sf"/>
</dbReference>
<evidence type="ECO:0000256" key="12">
    <source>
        <dbReference type="SAM" id="SignalP"/>
    </source>
</evidence>
<feature type="region of interest" description="GFLD subdomain" evidence="8">
    <location>
        <begin position="35"/>
        <end position="131"/>
    </location>
</feature>
<keyword evidence="4 11" id="KW-1133">Transmembrane helix</keyword>
<dbReference type="InterPro" id="IPR015849">
    <property type="entry name" value="Amyloid_glyco_heparin-bd"/>
</dbReference>
<dbReference type="InterPro" id="IPR008155">
    <property type="entry name" value="Amyloid_glyco"/>
</dbReference>
<dbReference type="GO" id="GO:0007417">
    <property type="term" value="P:central nervous system development"/>
    <property type="evidence" value="ECO:0007669"/>
    <property type="project" value="TreeGrafter"/>
</dbReference>
<dbReference type="InterPro" id="IPR036176">
    <property type="entry name" value="E2_sf"/>
</dbReference>
<dbReference type="PROSITE" id="PS00320">
    <property type="entry name" value="APP_INTRA"/>
    <property type="match status" value="1"/>
</dbReference>
<dbReference type="PANTHER" id="PTHR23103:SF15">
    <property type="entry name" value="AMYLOID-BETA-LIKE PROTEIN"/>
    <property type="match status" value="1"/>
</dbReference>
<feature type="domain" description="E2" evidence="14">
    <location>
        <begin position="259"/>
        <end position="457"/>
    </location>
</feature>
<dbReference type="Gene3D" id="1.20.120.770">
    <property type="entry name" value="Amyloid precursor protein, E2 domain"/>
    <property type="match status" value="1"/>
</dbReference>
<dbReference type="Pfam" id="PF12925">
    <property type="entry name" value="APP_E2"/>
    <property type="match status" value="1"/>
</dbReference>
<dbReference type="Gene3D" id="3.90.570.10">
    <property type="entry name" value="Amyloidogenic glycoprotein, heparin-binding domain"/>
    <property type="match status" value="1"/>
</dbReference>
<dbReference type="PROSITE" id="PS51869">
    <property type="entry name" value="APP_E1"/>
    <property type="match status" value="1"/>
</dbReference>
<feature type="disulfide bond" evidence="8">
    <location>
        <begin position="141"/>
        <end position="195"/>
    </location>
</feature>
<evidence type="ECO:0000256" key="1">
    <source>
        <dbReference type="ARBA" id="ARBA00004479"/>
    </source>
</evidence>
<dbReference type="PROSITE" id="PS51870">
    <property type="entry name" value="APP_E2"/>
    <property type="match status" value="1"/>
</dbReference>
<dbReference type="GO" id="GO:0016020">
    <property type="term" value="C:membrane"/>
    <property type="evidence" value="ECO:0007669"/>
    <property type="project" value="UniProtKB-SubCell"/>
</dbReference>
<dbReference type="PROSITE" id="PS00319">
    <property type="entry name" value="APP_CUBD"/>
    <property type="match status" value="1"/>
</dbReference>
<evidence type="ECO:0000259" key="13">
    <source>
        <dbReference type="PROSITE" id="PS51869"/>
    </source>
</evidence>
<evidence type="ECO:0000256" key="10">
    <source>
        <dbReference type="SAM" id="MobiDB-lite"/>
    </source>
</evidence>
<keyword evidence="2 11" id="KW-0812">Transmembrane</keyword>
<evidence type="ECO:0000256" key="7">
    <source>
        <dbReference type="ARBA" id="ARBA00023180"/>
    </source>
</evidence>
<evidence type="ECO:0000313" key="15">
    <source>
        <dbReference type="EMBL" id="MUP40614.1"/>
    </source>
</evidence>
<evidence type="ECO:0000256" key="5">
    <source>
        <dbReference type="ARBA" id="ARBA00023136"/>
    </source>
</evidence>
<dbReference type="PANTHER" id="PTHR23103">
    <property type="entry name" value="ALZHEIMER'S DISEASE BETA-AMYLOID RELATED"/>
    <property type="match status" value="1"/>
</dbReference>
<evidence type="ECO:0000256" key="9">
    <source>
        <dbReference type="SAM" id="Coils"/>
    </source>
</evidence>
<dbReference type="EMBL" id="GHBY01000437">
    <property type="protein sequence ID" value="MUP40614.1"/>
    <property type="molecule type" value="Transcribed_RNA"/>
</dbReference>
<accession>A0A646QG46</accession>
<keyword evidence="5 11" id="KW-0472">Membrane</keyword>
<comment type="similarity">
    <text evidence="8">Belongs to the APP family.</text>
</comment>
<feature type="region of interest" description="Disordered" evidence="10">
    <location>
        <begin position="201"/>
        <end position="256"/>
    </location>
</feature>
<dbReference type="InterPro" id="IPR008154">
    <property type="entry name" value="Amyloid_glyco_extra"/>
</dbReference>
<feature type="disulfide bond" evidence="8">
    <location>
        <begin position="107"/>
        <end position="114"/>
    </location>
</feature>
<dbReference type="SUPFAM" id="SSF89811">
    <property type="entry name" value="Amyloid beta a4 protein copper binding domain (domain 2)"/>
    <property type="match status" value="1"/>
</dbReference>
<dbReference type="GO" id="GO:0043025">
    <property type="term" value="C:neuronal cell body"/>
    <property type="evidence" value="ECO:0007669"/>
    <property type="project" value="TreeGrafter"/>
</dbReference>
<dbReference type="InterPro" id="IPR036669">
    <property type="entry name" value="Amyloid_Cu-bd_sf"/>
</dbReference>
<proteinExistence type="inferred from homology"/>
<dbReference type="InterPro" id="IPR019744">
    <property type="entry name" value="APP_CUBD_CS"/>
</dbReference>
<feature type="region of interest" description="CuBD subdomain" evidence="8">
    <location>
        <begin position="139"/>
        <end position="197"/>
    </location>
</feature>
<dbReference type="InterPro" id="IPR011178">
    <property type="entry name" value="Amyloid_glyco_Cu-bd"/>
</dbReference>
<dbReference type="AlphaFoldDB" id="A0A646QG46"/>
<dbReference type="PRINTS" id="PR00203">
    <property type="entry name" value="AMYLOIDA4"/>
</dbReference>
<dbReference type="Pfam" id="PF02177">
    <property type="entry name" value="APP_N"/>
    <property type="match status" value="1"/>
</dbReference>
<dbReference type="InterPro" id="IPR019745">
    <property type="entry name" value="Amyloid_glyco_intracell_CS"/>
</dbReference>
<keyword evidence="9" id="KW-0175">Coiled coil</keyword>
<feature type="compositionally biased region" description="Basic and acidic residues" evidence="10">
    <location>
        <begin position="215"/>
        <end position="228"/>
    </location>
</feature>
<dbReference type="GO" id="GO:0008201">
    <property type="term" value="F:heparin binding"/>
    <property type="evidence" value="ECO:0007669"/>
    <property type="project" value="UniProtKB-UniRule"/>
</dbReference>
<dbReference type="InterPro" id="IPR036454">
    <property type="entry name" value="Amyloid_glyco_heparin-bd_sf"/>
</dbReference>
<keyword evidence="3 12" id="KW-0732">Signal</keyword>
<feature type="compositionally biased region" description="Acidic residues" evidence="10">
    <location>
        <begin position="229"/>
        <end position="250"/>
    </location>
</feature>
<feature type="disulfide bond" evidence="8">
    <location>
        <begin position="152"/>
        <end position="182"/>
    </location>
</feature>
<dbReference type="Gene3D" id="3.30.1490.140">
    <property type="entry name" value="Amyloidogenic glycoprotein, copper-binding domain"/>
    <property type="match status" value="1"/>
</dbReference>
<sequence length="653" mass="75934">MWRKSFIFLLLSVFVTLQGIHAYVEALAGNYVPPPRTEPQVAMLCGKQKYHNQYLDKSGHWITDLEEKAICTKDKVEILEYCRKVYPKKDITNIVESSHYFKIENWCRIGQKKCKGAHWVKPYRCLEGPFQSDALLVPEHCLFDHIHNQSKCQGFDDWNRTAAKSCAKRDMQLRSFAMLLPCGIDIFSGVEFVCCPHDKEKKDKANPAPGSMKVTRMEKVTREERKDSIEEEEDNESDSSSSEEEDDMVDEQSQIQTSTPDYYFSHFDAKREHEEFKAAEKRLEDNHRAKVTKVMKDWSELEERYQEMKSKDGKAAESFKKKMTARFQKTVAALEEEGTAEKHQLVVMHQQRVMAHINEKKKEGMECYSKALNANNPKAQKVQKCLEKLLRALQKDRTHTINHYKHLLNTNLEQANHETSATLEHLVEIDRSLNQSLEMLDRVPEIASKIREDIMEFLRSLRRSDDSLTLQVLSQENEEALLEKYKAEVSAKQQERQHQKELEKQRKHELKFGPYEKKKMINTTGNKLSKAVETEIPEEESLPTQHVEQEPKPAHVQNHVIQHSEMTHISVKHEEVYKRKNSSVYITLAFAGIALLTAMIVGIVFLRKRSARSPHHQGFVEVDQAATPEERHVANMQVNGYENPTYKYFEARE</sequence>
<name>A0A646QG46_9MYRI</name>
<evidence type="ECO:0000259" key="14">
    <source>
        <dbReference type="PROSITE" id="PS51870"/>
    </source>
</evidence>
<keyword evidence="6 8" id="KW-1015">Disulfide bond</keyword>
<feature type="signal peptide" evidence="12">
    <location>
        <begin position="1"/>
        <end position="22"/>
    </location>
</feature>
<feature type="domain" description="E1" evidence="13">
    <location>
        <begin position="35"/>
        <end position="197"/>
    </location>
</feature>
<evidence type="ECO:0000256" key="11">
    <source>
        <dbReference type="SAM" id="Phobius"/>
    </source>
</evidence>
<feature type="coiled-coil region" evidence="9">
    <location>
        <begin position="475"/>
        <end position="502"/>
    </location>
</feature>
<dbReference type="GO" id="GO:0046914">
    <property type="term" value="F:transition metal ion binding"/>
    <property type="evidence" value="ECO:0007669"/>
    <property type="project" value="InterPro"/>
</dbReference>
<comment type="subcellular location">
    <subcellularLocation>
        <location evidence="1">Membrane</location>
        <topology evidence="1">Single-pass type I membrane protein</topology>
    </subcellularLocation>
</comment>
<feature type="chain" id="PRO_5024889168" evidence="12">
    <location>
        <begin position="23"/>
        <end position="653"/>
    </location>
</feature>
<evidence type="ECO:0000256" key="3">
    <source>
        <dbReference type="ARBA" id="ARBA00022729"/>
    </source>
</evidence>
<dbReference type="SUPFAM" id="SSF109843">
    <property type="entry name" value="CAPPD, an extracellular domain of amyloid beta A4 protein"/>
    <property type="match status" value="1"/>
</dbReference>
<evidence type="ECO:0000256" key="8">
    <source>
        <dbReference type="PROSITE-ProRule" id="PRU01217"/>
    </source>
</evidence>
<dbReference type="Pfam" id="PF12924">
    <property type="entry name" value="APP_Cu_bd"/>
    <property type="match status" value="1"/>
</dbReference>
<dbReference type="Pfam" id="PF10515">
    <property type="entry name" value="APP_amyloid"/>
    <property type="match status" value="1"/>
</dbReference>
<organism evidence="15">
    <name type="scientific">Hemiscolopendra marginata</name>
    <dbReference type="NCBI Taxonomy" id="943146"/>
    <lineage>
        <taxon>Eukaryota</taxon>
        <taxon>Metazoa</taxon>
        <taxon>Ecdysozoa</taxon>
        <taxon>Arthropoda</taxon>
        <taxon>Myriapoda</taxon>
        <taxon>Chilopoda</taxon>
        <taxon>Pleurostigmophora</taxon>
        <taxon>Scolopendromorpha</taxon>
        <taxon>Scolopendridae</taxon>
        <taxon>Hemiscolopendra</taxon>
    </lineage>
</organism>
<feature type="transmembrane region" description="Helical" evidence="11">
    <location>
        <begin position="584"/>
        <end position="606"/>
    </location>
</feature>
<reference evidence="15" key="1">
    <citation type="submission" date="2018-11" db="EMBL/GenBank/DDBJ databases">
        <title>Venom-gland transcriptomics and venom proteomics of the Florida green centipede (Hemiscolopendra marginata) reveal sex-based variation in a centipede venom.</title>
        <authorList>
            <person name="Nystrom G.S."/>
            <person name="Ward M.J."/>
            <person name="Ellsworth S.A."/>
            <person name="Rokyta D.R."/>
        </authorList>
    </citation>
    <scope>NUCLEOTIDE SEQUENCE</scope>
    <source>
        <tissue evidence="15">Venom gland</tissue>
    </source>
</reference>
<evidence type="ECO:0000256" key="4">
    <source>
        <dbReference type="ARBA" id="ARBA00022989"/>
    </source>
</evidence>
<comment type="caution">
    <text evidence="8">Lacks conserved residue(s) required for the propagation of feature annotation.</text>
</comment>
<evidence type="ECO:0000256" key="6">
    <source>
        <dbReference type="ARBA" id="ARBA00023157"/>
    </source>
</evidence>
<dbReference type="GO" id="GO:0007409">
    <property type="term" value="P:axonogenesis"/>
    <property type="evidence" value="ECO:0007669"/>
    <property type="project" value="TreeGrafter"/>
</dbReference>
<dbReference type="GO" id="GO:0043005">
    <property type="term" value="C:neuron projection"/>
    <property type="evidence" value="ECO:0007669"/>
    <property type="project" value="TreeGrafter"/>
</dbReference>
<dbReference type="SUPFAM" id="SSF56491">
    <property type="entry name" value="A heparin-binding domain"/>
    <property type="match status" value="1"/>
</dbReference>
<protein>
    <submittedName>
        <fullName evidence="15">BAmyloid</fullName>
    </submittedName>
</protein>
<dbReference type="InterPro" id="IPR024329">
    <property type="entry name" value="Amyloid_glyco_E2_domain"/>
</dbReference>